<organism evidence="1 2">
    <name type="scientific">Scleroderma citrinum Foug A</name>
    <dbReference type="NCBI Taxonomy" id="1036808"/>
    <lineage>
        <taxon>Eukaryota</taxon>
        <taxon>Fungi</taxon>
        <taxon>Dikarya</taxon>
        <taxon>Basidiomycota</taxon>
        <taxon>Agaricomycotina</taxon>
        <taxon>Agaricomycetes</taxon>
        <taxon>Agaricomycetidae</taxon>
        <taxon>Boletales</taxon>
        <taxon>Sclerodermatineae</taxon>
        <taxon>Sclerodermataceae</taxon>
        <taxon>Scleroderma</taxon>
    </lineage>
</organism>
<evidence type="ECO:0000313" key="1">
    <source>
        <dbReference type="EMBL" id="KIM59018.1"/>
    </source>
</evidence>
<keyword evidence="2" id="KW-1185">Reference proteome</keyword>
<reference evidence="1 2" key="1">
    <citation type="submission" date="2014-04" db="EMBL/GenBank/DDBJ databases">
        <authorList>
            <consortium name="DOE Joint Genome Institute"/>
            <person name="Kuo A."/>
            <person name="Kohler A."/>
            <person name="Nagy L.G."/>
            <person name="Floudas D."/>
            <person name="Copeland A."/>
            <person name="Barry K.W."/>
            <person name="Cichocki N."/>
            <person name="Veneault-Fourrey C."/>
            <person name="LaButti K."/>
            <person name="Lindquist E.A."/>
            <person name="Lipzen A."/>
            <person name="Lundell T."/>
            <person name="Morin E."/>
            <person name="Murat C."/>
            <person name="Sun H."/>
            <person name="Tunlid A."/>
            <person name="Henrissat B."/>
            <person name="Grigoriev I.V."/>
            <person name="Hibbett D.S."/>
            <person name="Martin F."/>
            <person name="Nordberg H.P."/>
            <person name="Cantor M.N."/>
            <person name="Hua S.X."/>
        </authorList>
    </citation>
    <scope>NUCLEOTIDE SEQUENCE [LARGE SCALE GENOMIC DNA]</scope>
    <source>
        <strain evidence="1 2">Foug A</strain>
    </source>
</reference>
<protein>
    <submittedName>
        <fullName evidence="1">Uncharacterized protein</fullName>
    </submittedName>
</protein>
<dbReference type="HOGENOM" id="CLU_1305501_0_0_1"/>
<name>A0A0C2ZAX2_9AGAM</name>
<dbReference type="InParanoid" id="A0A0C2ZAX2"/>
<dbReference type="EMBL" id="KN822078">
    <property type="protein sequence ID" value="KIM59018.1"/>
    <property type="molecule type" value="Genomic_DNA"/>
</dbReference>
<proteinExistence type="predicted"/>
<evidence type="ECO:0000313" key="2">
    <source>
        <dbReference type="Proteomes" id="UP000053989"/>
    </source>
</evidence>
<accession>A0A0C2ZAX2</accession>
<reference evidence="2" key="2">
    <citation type="submission" date="2015-01" db="EMBL/GenBank/DDBJ databases">
        <title>Evolutionary Origins and Diversification of the Mycorrhizal Mutualists.</title>
        <authorList>
            <consortium name="DOE Joint Genome Institute"/>
            <consortium name="Mycorrhizal Genomics Consortium"/>
            <person name="Kohler A."/>
            <person name="Kuo A."/>
            <person name="Nagy L.G."/>
            <person name="Floudas D."/>
            <person name="Copeland A."/>
            <person name="Barry K.W."/>
            <person name="Cichocki N."/>
            <person name="Veneault-Fourrey C."/>
            <person name="LaButti K."/>
            <person name="Lindquist E.A."/>
            <person name="Lipzen A."/>
            <person name="Lundell T."/>
            <person name="Morin E."/>
            <person name="Murat C."/>
            <person name="Riley R."/>
            <person name="Ohm R."/>
            <person name="Sun H."/>
            <person name="Tunlid A."/>
            <person name="Henrissat B."/>
            <person name="Grigoriev I.V."/>
            <person name="Hibbett D.S."/>
            <person name="Martin F."/>
        </authorList>
    </citation>
    <scope>NUCLEOTIDE SEQUENCE [LARGE SCALE GENOMIC DNA]</scope>
    <source>
        <strain evidence="2">Foug A</strain>
    </source>
</reference>
<sequence length="211" mass="23391">MCSTQLPPSKAYEICRPSTCSSVQAPRSTHLIIISTISLKLSTTCRFSLEPFVILIFLVEPVVPSFTFMWSSSAVCFTRCMHTEYVPRPASVCPSYCRPADALRGYWSLILRFQRESAAMHVQMLPLQSSSSGLSHCLVDGTAHQRLGASAIENDTGLPDRLGQKRVHRAVNCQELTRSSYANTTQRSVFETRDGRTFVRVPSAYLGGSYG</sequence>
<gene>
    <name evidence="1" type="ORF">SCLCIDRAFT_1042767</name>
</gene>
<dbReference type="AlphaFoldDB" id="A0A0C2ZAX2"/>
<dbReference type="Proteomes" id="UP000053989">
    <property type="component" value="Unassembled WGS sequence"/>
</dbReference>